<keyword evidence="5 9" id="KW-1133">Transmembrane helix</keyword>
<feature type="region of interest" description="Disordered" evidence="8">
    <location>
        <begin position="426"/>
        <end position="486"/>
    </location>
</feature>
<evidence type="ECO:0000259" key="11">
    <source>
        <dbReference type="Pfam" id="PF19040"/>
    </source>
</evidence>
<feature type="compositionally biased region" description="Low complexity" evidence="8">
    <location>
        <begin position="461"/>
        <end position="476"/>
    </location>
</feature>
<reference evidence="12 13" key="1">
    <citation type="journal article" date="2013" name="Int. J. Syst. Evol. Microbiol.">
        <title>Ilumatobacter nonamiense sp. nov. and Ilumatobacter coccineum sp. nov., isolated from seashore sand.</title>
        <authorList>
            <person name="Matsumoto A."/>
            <person name="Kasai H."/>
            <person name="Matsuo Y."/>
            <person name="Shizuri Y."/>
            <person name="Ichikawa N."/>
            <person name="Fujita N."/>
            <person name="Omura S."/>
            <person name="Takahashi Y."/>
        </authorList>
    </citation>
    <scope>NUCLEOTIDE SEQUENCE [LARGE SCALE GENOMIC DNA]</scope>
    <source>
        <strain evidence="13">NBRC 103263 / KCTC 29153 / YM16-304</strain>
    </source>
</reference>
<accession>A0A6C7EAC6</accession>
<evidence type="ECO:0000256" key="9">
    <source>
        <dbReference type="SAM" id="Phobius"/>
    </source>
</evidence>
<organism evidence="12 13">
    <name type="scientific">Ilumatobacter coccineus (strain NBRC 103263 / KCTC 29153 / YM16-304)</name>
    <dbReference type="NCBI Taxonomy" id="1313172"/>
    <lineage>
        <taxon>Bacteria</taxon>
        <taxon>Bacillati</taxon>
        <taxon>Actinomycetota</taxon>
        <taxon>Acidimicrobiia</taxon>
        <taxon>Acidimicrobiales</taxon>
        <taxon>Ilumatobacteraceae</taxon>
        <taxon>Ilumatobacter</taxon>
    </lineage>
</organism>
<dbReference type="Pfam" id="PF01757">
    <property type="entry name" value="Acyl_transf_3"/>
    <property type="match status" value="1"/>
</dbReference>
<feature type="transmembrane region" description="Helical" evidence="9">
    <location>
        <begin position="338"/>
        <end position="360"/>
    </location>
</feature>
<dbReference type="GO" id="GO:0016747">
    <property type="term" value="F:acyltransferase activity, transferring groups other than amino-acyl groups"/>
    <property type="evidence" value="ECO:0007669"/>
    <property type="project" value="InterPro"/>
</dbReference>
<sequence length="715" mass="75837">MGRAESEETTATDHEVPVERRTIAYQPALDGVRALAVLAVLLFHAEVAGFDGGYLGVSVFFTLSGFLITSLLAAETESAGSVALGSFYARRARRLLPASVLLVVLVVIAAAVTDWFDAVSDLRAHVVGSLLQIANWVFLAQDGSYQELLQQAAGAASPLEHYWSLAIEEQFYWLWPIAFVGLWKLGRSHRGRLWALGVVTVAFVAAAPIIAAVWGSDAAYWASPARAAEILVGAFVAVAIIGRRLDPRLWLLAPAALAALAVCIVTFPTAGGPAYAGWLPAIGAVSALLLLGLQVESPVRRACSIAPLVWLGKISYGVYLFHWPIFVVMNEERMGFDGVALLAVRLGVTLAVAQVSFLVYEQPIRKASRLTVRPTMAFAGVATAAVIGFAYIAVPGPASDYWSTDNEATAAAALGTDDAPLVALTTVPDETSSTGPETTLASGEGEPDVTVTSGETQGDTAEPGDAGEPAEAGGPPVTTSTLPPIPELSRPVRVIVAGDSTAEAIGAGIVNWAAFAPDVAQAELNIQKGCGFIRGGSYRVEDEWFEVRSACTNWLARDLPERIAEASPDVVMMMTTSFDVLDHRYDDDGEGADPATLRDTIKADFAQVTDEALFNGAGSVVWIKAPLPDPLWFSRGTDQEQPDRHAVLHSVMEEIAAERPGDVYVVDLIAYFDDAGLTDDVDARPDGVHLTPDAATDIVADHLGEQLVRAALDLL</sequence>
<dbReference type="SUPFAM" id="SSF52266">
    <property type="entry name" value="SGNH hydrolase"/>
    <property type="match status" value="1"/>
</dbReference>
<feature type="compositionally biased region" description="Polar residues" evidence="8">
    <location>
        <begin position="428"/>
        <end position="441"/>
    </location>
</feature>
<evidence type="ECO:0000256" key="7">
    <source>
        <dbReference type="ARBA" id="ARBA00023315"/>
    </source>
</evidence>
<keyword evidence="3 12" id="KW-0808">Transferase</keyword>
<dbReference type="Proteomes" id="UP000011863">
    <property type="component" value="Chromosome"/>
</dbReference>
<keyword evidence="7 12" id="KW-0012">Acyltransferase</keyword>
<keyword evidence="2" id="KW-1003">Cell membrane</keyword>
<proteinExistence type="predicted"/>
<dbReference type="OrthoDB" id="3404679at2"/>
<feature type="transmembrane region" description="Helical" evidence="9">
    <location>
        <begin position="372"/>
        <end position="394"/>
    </location>
</feature>
<feature type="transmembrane region" description="Helical" evidence="9">
    <location>
        <begin position="95"/>
        <end position="116"/>
    </location>
</feature>
<feature type="transmembrane region" description="Helical" evidence="9">
    <location>
        <begin position="170"/>
        <end position="186"/>
    </location>
</feature>
<keyword evidence="6 9" id="KW-0472">Membrane</keyword>
<dbReference type="InterPro" id="IPR050879">
    <property type="entry name" value="Acyltransferase_3"/>
</dbReference>
<comment type="subcellular location">
    <subcellularLocation>
        <location evidence="1">Cell membrane</location>
        <topology evidence="1">Multi-pass membrane protein</topology>
    </subcellularLocation>
</comment>
<evidence type="ECO:0000313" key="13">
    <source>
        <dbReference type="Proteomes" id="UP000011863"/>
    </source>
</evidence>
<dbReference type="Pfam" id="PF19040">
    <property type="entry name" value="SGNH"/>
    <property type="match status" value="1"/>
</dbReference>
<feature type="transmembrane region" description="Helical" evidence="9">
    <location>
        <begin position="220"/>
        <end position="242"/>
    </location>
</feature>
<evidence type="ECO:0000256" key="6">
    <source>
        <dbReference type="ARBA" id="ARBA00023136"/>
    </source>
</evidence>
<dbReference type="InterPro" id="IPR036514">
    <property type="entry name" value="SGNH_hydro_sf"/>
</dbReference>
<feature type="transmembrane region" description="Helical" evidence="9">
    <location>
        <begin position="305"/>
        <end position="326"/>
    </location>
</feature>
<feature type="transmembrane region" description="Helical" evidence="9">
    <location>
        <begin position="249"/>
        <end position="269"/>
    </location>
</feature>
<feature type="domain" description="Acyltransferase 3" evidence="10">
    <location>
        <begin position="28"/>
        <end position="331"/>
    </location>
</feature>
<dbReference type="GO" id="GO:0009103">
    <property type="term" value="P:lipopolysaccharide biosynthetic process"/>
    <property type="evidence" value="ECO:0007669"/>
    <property type="project" value="TreeGrafter"/>
</dbReference>
<feature type="transmembrane region" description="Helical" evidence="9">
    <location>
        <begin position="28"/>
        <end position="47"/>
    </location>
</feature>
<feature type="domain" description="SGNH" evidence="11">
    <location>
        <begin position="490"/>
        <end position="695"/>
    </location>
</feature>
<evidence type="ECO:0000256" key="1">
    <source>
        <dbReference type="ARBA" id="ARBA00004651"/>
    </source>
</evidence>
<gene>
    <name evidence="12" type="ORF">YM304_29790</name>
</gene>
<dbReference type="PANTHER" id="PTHR23028">
    <property type="entry name" value="ACETYLTRANSFERASE"/>
    <property type="match status" value="1"/>
</dbReference>
<evidence type="ECO:0000256" key="8">
    <source>
        <dbReference type="SAM" id="MobiDB-lite"/>
    </source>
</evidence>
<evidence type="ECO:0000256" key="4">
    <source>
        <dbReference type="ARBA" id="ARBA00022692"/>
    </source>
</evidence>
<evidence type="ECO:0000259" key="10">
    <source>
        <dbReference type="Pfam" id="PF01757"/>
    </source>
</evidence>
<evidence type="ECO:0000256" key="3">
    <source>
        <dbReference type="ARBA" id="ARBA00022679"/>
    </source>
</evidence>
<feature type="compositionally biased region" description="Polar residues" evidence="8">
    <location>
        <begin position="450"/>
        <end position="459"/>
    </location>
</feature>
<dbReference type="GO" id="GO:0005886">
    <property type="term" value="C:plasma membrane"/>
    <property type="evidence" value="ECO:0007669"/>
    <property type="project" value="UniProtKB-SubCell"/>
</dbReference>
<dbReference type="InterPro" id="IPR002656">
    <property type="entry name" value="Acyl_transf_3_dom"/>
</dbReference>
<dbReference type="AlphaFoldDB" id="A0A6C7EAC6"/>
<dbReference type="EC" id="2.3.-.-" evidence="12"/>
<dbReference type="RefSeq" id="WP_015442540.1">
    <property type="nucleotide sequence ID" value="NC_020520.1"/>
</dbReference>
<feature type="transmembrane region" description="Helical" evidence="9">
    <location>
        <begin position="53"/>
        <end position="74"/>
    </location>
</feature>
<dbReference type="Gene3D" id="3.40.50.1110">
    <property type="entry name" value="SGNH hydrolase"/>
    <property type="match status" value="1"/>
</dbReference>
<feature type="transmembrane region" description="Helical" evidence="9">
    <location>
        <begin position="275"/>
        <end position="293"/>
    </location>
</feature>
<dbReference type="InterPro" id="IPR043968">
    <property type="entry name" value="SGNH"/>
</dbReference>
<dbReference type="EMBL" id="AP012057">
    <property type="protein sequence ID" value="BAN03293.1"/>
    <property type="molecule type" value="Genomic_DNA"/>
</dbReference>
<evidence type="ECO:0000313" key="12">
    <source>
        <dbReference type="EMBL" id="BAN03293.1"/>
    </source>
</evidence>
<dbReference type="PANTHER" id="PTHR23028:SF53">
    <property type="entry name" value="ACYL_TRANSF_3 DOMAIN-CONTAINING PROTEIN"/>
    <property type="match status" value="1"/>
</dbReference>
<evidence type="ECO:0000256" key="5">
    <source>
        <dbReference type="ARBA" id="ARBA00022989"/>
    </source>
</evidence>
<protein>
    <submittedName>
        <fullName evidence="12">Putative acyltransferase</fullName>
        <ecNumber evidence="12">2.3.-.-</ecNumber>
    </submittedName>
</protein>
<evidence type="ECO:0000256" key="2">
    <source>
        <dbReference type="ARBA" id="ARBA00022475"/>
    </source>
</evidence>
<keyword evidence="13" id="KW-1185">Reference proteome</keyword>
<keyword evidence="4 9" id="KW-0812">Transmembrane</keyword>
<dbReference type="KEGG" id="aym:YM304_29790"/>
<feature type="transmembrane region" description="Helical" evidence="9">
    <location>
        <begin position="193"/>
        <end position="214"/>
    </location>
</feature>
<name>A0A6C7EAC6_ILUCY</name>